<dbReference type="Proteomes" id="UP000192247">
    <property type="component" value="Unassembled WGS sequence"/>
</dbReference>
<dbReference type="AlphaFoldDB" id="A0A1V9X2G2"/>
<reference evidence="1 2" key="1">
    <citation type="journal article" date="2017" name="Gigascience">
        <title>Draft genome of the honey bee ectoparasitic mite, Tropilaelaps mercedesae, is shaped by the parasitic life history.</title>
        <authorList>
            <person name="Dong X."/>
            <person name="Armstrong S.D."/>
            <person name="Xia D."/>
            <person name="Makepeace B.L."/>
            <person name="Darby A.C."/>
            <person name="Kadowaki T."/>
        </authorList>
    </citation>
    <scope>NUCLEOTIDE SEQUENCE [LARGE SCALE GENOMIC DNA]</scope>
    <source>
        <strain evidence="1">Wuxi-XJTLU</strain>
    </source>
</reference>
<comment type="caution">
    <text evidence="1">The sequence shown here is derived from an EMBL/GenBank/DDBJ whole genome shotgun (WGS) entry which is preliminary data.</text>
</comment>
<gene>
    <name evidence="1" type="ORF">BIW11_04717</name>
</gene>
<accession>A0A1V9X2G2</accession>
<sequence length="24" mass="2686">MITQMVEIIEILSVENLVGRTALL</sequence>
<protein>
    <submittedName>
        <fullName evidence="1">Uncharacterized protein</fullName>
    </submittedName>
</protein>
<name>A0A1V9X2G2_9ACAR</name>
<dbReference type="EMBL" id="MNPL01027801">
    <property type="protein sequence ID" value="OQR67684.1"/>
    <property type="molecule type" value="Genomic_DNA"/>
</dbReference>
<evidence type="ECO:0000313" key="2">
    <source>
        <dbReference type="Proteomes" id="UP000192247"/>
    </source>
</evidence>
<keyword evidence="2" id="KW-1185">Reference proteome</keyword>
<evidence type="ECO:0000313" key="1">
    <source>
        <dbReference type="EMBL" id="OQR67684.1"/>
    </source>
</evidence>
<dbReference type="InParanoid" id="A0A1V9X2G2"/>
<organism evidence="1 2">
    <name type="scientific">Tropilaelaps mercedesae</name>
    <dbReference type="NCBI Taxonomy" id="418985"/>
    <lineage>
        <taxon>Eukaryota</taxon>
        <taxon>Metazoa</taxon>
        <taxon>Ecdysozoa</taxon>
        <taxon>Arthropoda</taxon>
        <taxon>Chelicerata</taxon>
        <taxon>Arachnida</taxon>
        <taxon>Acari</taxon>
        <taxon>Parasitiformes</taxon>
        <taxon>Mesostigmata</taxon>
        <taxon>Gamasina</taxon>
        <taxon>Dermanyssoidea</taxon>
        <taxon>Laelapidae</taxon>
        <taxon>Tropilaelaps</taxon>
    </lineage>
</organism>
<proteinExistence type="predicted"/>